<dbReference type="EMBL" id="QMEY01000009">
    <property type="protein sequence ID" value="RBQ17910.1"/>
    <property type="molecule type" value="Genomic_DNA"/>
</dbReference>
<protein>
    <submittedName>
        <fullName evidence="1">Uncharacterized protein</fullName>
    </submittedName>
</protein>
<evidence type="ECO:0000313" key="1">
    <source>
        <dbReference type="EMBL" id="RBQ17910.1"/>
    </source>
</evidence>
<dbReference type="Proteomes" id="UP000253303">
    <property type="component" value="Unassembled WGS sequence"/>
</dbReference>
<sequence length="69" mass="7125">MPADALDRPMIIRDAPEATARGAAVLRGVDVPVVRDAWCPPVATATDPRPGGGPAALERYLALATTTTT</sequence>
<name>A0A366LWF5_9ACTN</name>
<accession>A0A366LWF5</accession>
<evidence type="ECO:0000313" key="2">
    <source>
        <dbReference type="Proteomes" id="UP000253303"/>
    </source>
</evidence>
<dbReference type="OrthoDB" id="9805576at2"/>
<reference evidence="1 2" key="1">
    <citation type="submission" date="2018-06" db="EMBL/GenBank/DDBJ databases">
        <title>Sphaerisporangium craniellae sp. nov., isolated from a marine sponge in the South China Sea.</title>
        <authorList>
            <person name="Li L."/>
        </authorList>
    </citation>
    <scope>NUCLEOTIDE SEQUENCE [LARGE SCALE GENOMIC DNA]</scope>
    <source>
        <strain evidence="1 2">LHW63015</strain>
    </source>
</reference>
<dbReference type="AlphaFoldDB" id="A0A366LWF5"/>
<proteinExistence type="predicted"/>
<dbReference type="RefSeq" id="WP_113982512.1">
    <property type="nucleotide sequence ID" value="NZ_QMEY01000009.1"/>
</dbReference>
<comment type="caution">
    <text evidence="1">The sequence shown here is derived from an EMBL/GenBank/DDBJ whole genome shotgun (WGS) entry which is preliminary data.</text>
</comment>
<organism evidence="1 2">
    <name type="scientific">Spongiactinospora rosea</name>
    <dbReference type="NCBI Taxonomy" id="2248750"/>
    <lineage>
        <taxon>Bacteria</taxon>
        <taxon>Bacillati</taxon>
        <taxon>Actinomycetota</taxon>
        <taxon>Actinomycetes</taxon>
        <taxon>Streptosporangiales</taxon>
        <taxon>Streptosporangiaceae</taxon>
        <taxon>Spongiactinospora</taxon>
    </lineage>
</organism>
<keyword evidence="2" id="KW-1185">Reference proteome</keyword>
<gene>
    <name evidence="1" type="ORF">DP939_21270</name>
</gene>